<sequence length="155" mass="16993">MIPSEQVSSTQSSSFEDRLKSASNLPPPGPSHYAARRALWLTPTGHVREPLPPSTSRRKLETLLATPNAADDDNVWNGGIEKVWKGLSSGVTLKKRLPMSMVIKIIHCAWVQDETWPSGAIAPEPDDILEDPPADAGPKFLETKDSQSVATWVER</sequence>
<keyword evidence="3" id="KW-1185">Reference proteome</keyword>
<evidence type="ECO:0000256" key="1">
    <source>
        <dbReference type="SAM" id="MobiDB-lite"/>
    </source>
</evidence>
<gene>
    <name evidence="2" type="ORF">V5O48_011870</name>
</gene>
<feature type="compositionally biased region" description="Polar residues" evidence="1">
    <location>
        <begin position="146"/>
        <end position="155"/>
    </location>
</feature>
<feature type="compositionally biased region" description="Low complexity" evidence="1">
    <location>
        <begin position="1"/>
        <end position="14"/>
    </location>
</feature>
<name>A0ABR3F4E4_9AGAR</name>
<feature type="region of interest" description="Disordered" evidence="1">
    <location>
        <begin position="1"/>
        <end position="31"/>
    </location>
</feature>
<accession>A0ABR3F4E4</accession>
<evidence type="ECO:0000313" key="2">
    <source>
        <dbReference type="EMBL" id="KAL0570095.1"/>
    </source>
</evidence>
<protein>
    <submittedName>
        <fullName evidence="2">Uncharacterized protein</fullName>
    </submittedName>
</protein>
<evidence type="ECO:0000313" key="3">
    <source>
        <dbReference type="Proteomes" id="UP001465976"/>
    </source>
</evidence>
<organism evidence="2 3">
    <name type="scientific">Marasmius crinis-equi</name>
    <dbReference type="NCBI Taxonomy" id="585013"/>
    <lineage>
        <taxon>Eukaryota</taxon>
        <taxon>Fungi</taxon>
        <taxon>Dikarya</taxon>
        <taxon>Basidiomycota</taxon>
        <taxon>Agaricomycotina</taxon>
        <taxon>Agaricomycetes</taxon>
        <taxon>Agaricomycetidae</taxon>
        <taxon>Agaricales</taxon>
        <taxon>Marasmiineae</taxon>
        <taxon>Marasmiaceae</taxon>
        <taxon>Marasmius</taxon>
    </lineage>
</organism>
<comment type="caution">
    <text evidence="2">The sequence shown here is derived from an EMBL/GenBank/DDBJ whole genome shotgun (WGS) entry which is preliminary data.</text>
</comment>
<feature type="region of interest" description="Disordered" evidence="1">
    <location>
        <begin position="123"/>
        <end position="155"/>
    </location>
</feature>
<proteinExistence type="predicted"/>
<dbReference type="Proteomes" id="UP001465976">
    <property type="component" value="Unassembled WGS sequence"/>
</dbReference>
<feature type="compositionally biased region" description="Acidic residues" evidence="1">
    <location>
        <begin position="124"/>
        <end position="133"/>
    </location>
</feature>
<reference evidence="2 3" key="1">
    <citation type="submission" date="2024-02" db="EMBL/GenBank/DDBJ databases">
        <title>A draft genome for the cacao thread blight pathogen Marasmius crinis-equi.</title>
        <authorList>
            <person name="Cohen S.P."/>
            <person name="Baruah I.K."/>
            <person name="Amoako-Attah I."/>
            <person name="Bukari Y."/>
            <person name="Meinhardt L.W."/>
            <person name="Bailey B.A."/>
        </authorList>
    </citation>
    <scope>NUCLEOTIDE SEQUENCE [LARGE SCALE GENOMIC DNA]</scope>
    <source>
        <strain evidence="2 3">GH-76</strain>
    </source>
</reference>
<dbReference type="EMBL" id="JBAHYK010000995">
    <property type="protein sequence ID" value="KAL0570095.1"/>
    <property type="molecule type" value="Genomic_DNA"/>
</dbReference>